<evidence type="ECO:0000313" key="2">
    <source>
        <dbReference type="Proteomes" id="UP000011668"/>
    </source>
</evidence>
<dbReference type="Proteomes" id="UP000011668">
    <property type="component" value="Unassembled WGS sequence"/>
</dbReference>
<sequence length="101" mass="11362">MDLPALAFGFPRRTFSSFVGHDYALCCKARVFRGEMRPRVLPVRQGDDEVYLVLSMDSPLFVDNTGQDLQSCRAPGISDKEVSIKYRNSSSRRIALGQFSL</sequence>
<organism evidence="1 2">
    <name type="scientific">Thanatephorus cucumeris (strain AG1-IA)</name>
    <name type="common">Rice sheath blight fungus</name>
    <name type="synonym">Rhizoctonia solani</name>
    <dbReference type="NCBI Taxonomy" id="983506"/>
    <lineage>
        <taxon>Eukaryota</taxon>
        <taxon>Fungi</taxon>
        <taxon>Dikarya</taxon>
        <taxon>Basidiomycota</taxon>
        <taxon>Agaricomycotina</taxon>
        <taxon>Agaricomycetes</taxon>
        <taxon>Cantharellales</taxon>
        <taxon>Ceratobasidiaceae</taxon>
        <taxon>Rhizoctonia</taxon>
        <taxon>Rhizoctonia solani AG-1</taxon>
    </lineage>
</organism>
<dbReference type="HOGENOM" id="CLU_2293577_0_0_1"/>
<dbReference type="AlphaFoldDB" id="L8X8B8"/>
<keyword evidence="2" id="KW-1185">Reference proteome</keyword>
<reference evidence="1 2" key="1">
    <citation type="journal article" date="2013" name="Nat. Commun.">
        <title>The evolution and pathogenic mechanisms of the rice sheath blight pathogen.</title>
        <authorList>
            <person name="Zheng A."/>
            <person name="Lin R."/>
            <person name="Xu L."/>
            <person name="Qin P."/>
            <person name="Tang C."/>
            <person name="Ai P."/>
            <person name="Zhang D."/>
            <person name="Liu Y."/>
            <person name="Sun Z."/>
            <person name="Feng H."/>
            <person name="Wang Y."/>
            <person name="Chen Y."/>
            <person name="Liang X."/>
            <person name="Fu R."/>
            <person name="Li Q."/>
            <person name="Zhang J."/>
            <person name="Yu X."/>
            <person name="Xie Z."/>
            <person name="Ding L."/>
            <person name="Guan P."/>
            <person name="Tang J."/>
            <person name="Liang Y."/>
            <person name="Wang S."/>
            <person name="Deng Q."/>
            <person name="Li S."/>
            <person name="Zhu J."/>
            <person name="Wang L."/>
            <person name="Liu H."/>
            <person name="Li P."/>
        </authorList>
    </citation>
    <scope>NUCLEOTIDE SEQUENCE [LARGE SCALE GENOMIC DNA]</scope>
    <source>
        <strain evidence="2">AG-1 IA</strain>
    </source>
</reference>
<name>L8X8B8_THACA</name>
<evidence type="ECO:0000313" key="1">
    <source>
        <dbReference type="EMBL" id="ELU44889.1"/>
    </source>
</evidence>
<dbReference type="EMBL" id="AFRT01000249">
    <property type="protein sequence ID" value="ELU44889.1"/>
    <property type="molecule type" value="Genomic_DNA"/>
</dbReference>
<comment type="caution">
    <text evidence="1">The sequence shown here is derived from an EMBL/GenBank/DDBJ whole genome shotgun (WGS) entry which is preliminary data.</text>
</comment>
<gene>
    <name evidence="1" type="ORF">AG1IA_01080</name>
</gene>
<accession>L8X8B8</accession>
<protein>
    <submittedName>
        <fullName evidence="1">Uncharacterized protein</fullName>
    </submittedName>
</protein>
<proteinExistence type="predicted"/>